<dbReference type="PATRIC" id="fig|1613.112.peg.1225"/>
<dbReference type="EMBL" id="CP017151">
    <property type="protein sequence ID" value="AOR74622.1"/>
    <property type="molecule type" value="Genomic_DNA"/>
</dbReference>
<dbReference type="InterPro" id="IPR004622">
    <property type="entry name" value="DNA_pol_HolB"/>
</dbReference>
<dbReference type="PANTHER" id="PTHR11669:SF8">
    <property type="entry name" value="DNA POLYMERASE III SUBUNIT DELTA"/>
    <property type="match status" value="1"/>
</dbReference>
<dbReference type="RefSeq" id="WP_069776008.1">
    <property type="nucleotide sequence ID" value="NZ_CP017151.1"/>
</dbReference>
<dbReference type="SUPFAM" id="SSF52540">
    <property type="entry name" value="P-loop containing nucleoside triphosphate hydrolases"/>
    <property type="match status" value="1"/>
</dbReference>
<reference evidence="1 2" key="1">
    <citation type="submission" date="2016-09" db="EMBL/GenBank/DDBJ databases">
        <title>Genome Sequence of the Lactobacillus fermentum strain NCC2970 (CNCM I-5068).</title>
        <authorList>
            <person name="Barretto C."/>
            <person name="Ngom-Bru C."/>
            <person name="Genevaz A."/>
            <person name="Fournier C."/>
            <person name="Moine D."/>
            <person name="Kassam M."/>
            <person name="Iltis A."/>
            <person name="Sagory-Zalkind P."/>
            <person name="Faucherand G."/>
            <person name="Descombes P."/>
            <person name="Duboux S."/>
        </authorList>
    </citation>
    <scope>NUCLEOTIDE SEQUENCE [LARGE SCALE GENOMIC DNA]</scope>
    <source>
        <strain evidence="1 2">NCC2970</strain>
    </source>
</reference>
<dbReference type="InterPro" id="IPR027417">
    <property type="entry name" value="P-loop_NTPase"/>
</dbReference>
<evidence type="ECO:0000313" key="2">
    <source>
        <dbReference type="Proteomes" id="UP000094714"/>
    </source>
</evidence>
<sequence length="346" mass="38406">MERELTAIALQPEITARFASLIERGTLAHAYLLVGNVNMGTVALATEVALRLFCPHQDDQGHPDRTCPECQRVLSGNHPDVVVARPEGRQIKVDQVRYLKAEFSKTGVEGEKKVFIIEGAETLTGSAANSLLKFIEEPGPGVYIFLLTPNKNAVLQTVQSRCQVIELRPLPSEMVKEQLQEAGVPEYLGPLAAGLGLSAKQGASLMEDDWLPTSVKLVFDWFKEVASGDPLSFVDVQTGFLKQGSDRAKQLVLLDLVTMVWRDALLLKNRVTEPERLHFRQWQAEVGQLIMPSSAQQVLVASELTLEGRHLLDQNISFQNVVEQLTLRLLLVMKGDFSEERGSNRE</sequence>
<dbReference type="Gene3D" id="3.40.50.300">
    <property type="entry name" value="P-loop containing nucleotide triphosphate hydrolases"/>
    <property type="match status" value="1"/>
</dbReference>
<accession>A0A1D7ZXT1</accession>
<organism evidence="1 2">
    <name type="scientific">Limosilactobacillus fermentum</name>
    <name type="common">Lactobacillus fermentum</name>
    <dbReference type="NCBI Taxonomy" id="1613"/>
    <lineage>
        <taxon>Bacteria</taxon>
        <taxon>Bacillati</taxon>
        <taxon>Bacillota</taxon>
        <taxon>Bacilli</taxon>
        <taxon>Lactobacillales</taxon>
        <taxon>Lactobacillaceae</taxon>
        <taxon>Limosilactobacillus</taxon>
    </lineage>
</organism>
<evidence type="ECO:0000313" key="1">
    <source>
        <dbReference type="EMBL" id="AOR74622.1"/>
    </source>
</evidence>
<dbReference type="GO" id="GO:0003887">
    <property type="term" value="F:DNA-directed DNA polymerase activity"/>
    <property type="evidence" value="ECO:0007669"/>
    <property type="project" value="UniProtKB-KW"/>
</dbReference>
<dbReference type="EC" id="2.7.7.7" evidence="1"/>
<dbReference type="Pfam" id="PF13177">
    <property type="entry name" value="DNA_pol3_delta2"/>
    <property type="match status" value="1"/>
</dbReference>
<dbReference type="GO" id="GO:0008408">
    <property type="term" value="F:3'-5' exonuclease activity"/>
    <property type="evidence" value="ECO:0007669"/>
    <property type="project" value="InterPro"/>
</dbReference>
<keyword evidence="1" id="KW-0808">Transferase</keyword>
<dbReference type="NCBIfam" id="TIGR00678">
    <property type="entry name" value="holB"/>
    <property type="match status" value="1"/>
</dbReference>
<dbReference type="Proteomes" id="UP000094714">
    <property type="component" value="Chromosome"/>
</dbReference>
<gene>
    <name evidence="1" type="ORF">LACFE_CDS1168</name>
</gene>
<dbReference type="NCBIfam" id="NF005972">
    <property type="entry name" value="PRK08058.1"/>
    <property type="match status" value="1"/>
</dbReference>
<name>A0A1D7ZXT1_LIMFE</name>
<keyword evidence="1" id="KW-0239">DNA-directed DNA polymerase</keyword>
<proteinExistence type="predicted"/>
<dbReference type="AlphaFoldDB" id="A0A1D7ZXT1"/>
<protein>
    <submittedName>
        <fullName evidence="1">DNA-directed DNA polymerase III delta prime subunit</fullName>
        <ecNumber evidence="1">2.7.7.7</ecNumber>
    </submittedName>
</protein>
<dbReference type="PANTHER" id="PTHR11669">
    <property type="entry name" value="REPLICATION FACTOR C / DNA POLYMERASE III GAMMA-TAU SUBUNIT"/>
    <property type="match status" value="1"/>
</dbReference>
<dbReference type="InterPro" id="IPR050238">
    <property type="entry name" value="DNA_Rep/Repair_Clamp_Loader"/>
</dbReference>
<dbReference type="GO" id="GO:0006261">
    <property type="term" value="P:DNA-templated DNA replication"/>
    <property type="evidence" value="ECO:0007669"/>
    <property type="project" value="TreeGrafter"/>
</dbReference>
<keyword evidence="1" id="KW-0548">Nucleotidyltransferase</keyword>